<proteinExistence type="predicted"/>
<dbReference type="EMBL" id="LVYK01000026">
    <property type="protein sequence ID" value="RAS76678.1"/>
    <property type="molecule type" value="Genomic_DNA"/>
</dbReference>
<dbReference type="Proteomes" id="UP000250174">
    <property type="component" value="Unassembled WGS sequence"/>
</dbReference>
<reference evidence="1 2" key="1">
    <citation type="submission" date="2016-03" db="EMBL/GenBank/DDBJ databases">
        <title>Comparison of Bacillus endophyticus and B. anthracis characteristics using whole genome sequence analysis and microbiological techniques.</title>
        <authorList>
            <person name="Lekota K.E."/>
            <person name="Mafofo J."/>
            <person name="Rees J."/>
            <person name="Muchadeyi F.C."/>
            <person name="Madoroba E."/>
            <person name="Van Heerden H."/>
        </authorList>
    </citation>
    <scope>NUCLEOTIDE SEQUENCE [LARGE SCALE GENOMIC DNA]</scope>
    <source>
        <strain evidence="1 2">3631_10C</strain>
        <plasmid evidence="1">pBEH1</plasmid>
    </source>
</reference>
<evidence type="ECO:0000313" key="2">
    <source>
        <dbReference type="Proteomes" id="UP000250174"/>
    </source>
</evidence>
<evidence type="ECO:0008006" key="3">
    <source>
        <dbReference type="Google" id="ProtNLM"/>
    </source>
</evidence>
<evidence type="ECO:0000313" key="1">
    <source>
        <dbReference type="EMBL" id="RAS76678.1"/>
    </source>
</evidence>
<keyword evidence="1" id="KW-0614">Plasmid</keyword>
<geneLocation type="plasmid" evidence="1">
    <name>pBEH1</name>
</geneLocation>
<dbReference type="RefSeq" id="WP_113765591.1">
    <property type="nucleotide sequence ID" value="NZ_LVYK01000026.1"/>
</dbReference>
<comment type="caution">
    <text evidence="1">The sequence shown here is derived from an EMBL/GenBank/DDBJ whole genome shotgun (WGS) entry which is preliminary data.</text>
</comment>
<name>A0AAX1Q927_9BACI</name>
<dbReference type="AlphaFoldDB" id="A0AAX1Q927"/>
<sequence length="275" mass="32545">MSSYNIYQTLCDVVKKAYPEEQYPNNAFTKFFVDIKVKEMKSIHGRYYPKTRKIEIFNLSRPNGHIVMTSLHEAAHHIDHCLRKDSDHTKVFYEVFHQLLLTAMGMGLVTKEDILTEDDSADKKRLEKHFGPIEEWNISTQDYKKNRHVVKVYQSFSIKEKLKNRGYKYSSLEQAWTREINEDEVEEEKNTVAQWIDEKCIVIEQANTMKIESYYYLCVSNCYDHRDYLKENGFRWNGYGVKKAWVKKIPTQSLQQEEAKLLHLANIKVKVAAKK</sequence>
<accession>A0AAX1Q927</accession>
<protein>
    <recommendedName>
        <fullName evidence="3">SprT-like family protein</fullName>
    </recommendedName>
</protein>
<organism evidence="1 2">
    <name type="scientific">Priestia endophytica</name>
    <dbReference type="NCBI Taxonomy" id="135735"/>
    <lineage>
        <taxon>Bacteria</taxon>
        <taxon>Bacillati</taxon>
        <taxon>Bacillota</taxon>
        <taxon>Bacilli</taxon>
        <taxon>Bacillales</taxon>
        <taxon>Bacillaceae</taxon>
        <taxon>Priestia</taxon>
    </lineage>
</organism>
<gene>
    <name evidence="1" type="ORF">A3864_12710</name>
</gene>